<name>A0ABS2P8T3_9BACL</name>
<evidence type="ECO:0000313" key="2">
    <source>
        <dbReference type="Proteomes" id="UP000741863"/>
    </source>
</evidence>
<organism evidence="1 2">
    <name type="scientific">Geomicrobium sediminis</name>
    <dbReference type="NCBI Taxonomy" id="1347788"/>
    <lineage>
        <taxon>Bacteria</taxon>
        <taxon>Bacillati</taxon>
        <taxon>Bacillota</taxon>
        <taxon>Bacilli</taxon>
        <taxon>Bacillales</taxon>
        <taxon>Geomicrobium</taxon>
    </lineage>
</organism>
<sequence>MYKEPGEIIVITWYLFFFLGVTEEVDKSYWLVLLNKLFARYGLFGRL</sequence>
<dbReference type="Proteomes" id="UP000741863">
    <property type="component" value="Unassembled WGS sequence"/>
</dbReference>
<evidence type="ECO:0000313" key="1">
    <source>
        <dbReference type="EMBL" id="MBM7631822.1"/>
    </source>
</evidence>
<reference evidence="1 2" key="1">
    <citation type="submission" date="2021-01" db="EMBL/GenBank/DDBJ databases">
        <title>Genomic Encyclopedia of Type Strains, Phase IV (KMG-IV): sequencing the most valuable type-strain genomes for metagenomic binning, comparative biology and taxonomic classification.</title>
        <authorList>
            <person name="Goeker M."/>
        </authorList>
    </citation>
    <scope>NUCLEOTIDE SEQUENCE [LARGE SCALE GENOMIC DNA]</scope>
    <source>
        <strain evidence="1 2">DSM 25540</strain>
    </source>
</reference>
<protein>
    <submittedName>
        <fullName evidence="1">Uncharacterized protein</fullName>
    </submittedName>
</protein>
<comment type="caution">
    <text evidence="1">The sequence shown here is derived from an EMBL/GenBank/DDBJ whole genome shotgun (WGS) entry which is preliminary data.</text>
</comment>
<dbReference type="EMBL" id="JAFBEC010000002">
    <property type="protein sequence ID" value="MBM7631822.1"/>
    <property type="molecule type" value="Genomic_DNA"/>
</dbReference>
<accession>A0ABS2P8T3</accession>
<proteinExistence type="predicted"/>
<gene>
    <name evidence="1" type="ORF">JOD17_000914</name>
</gene>
<keyword evidence="2" id="KW-1185">Reference proteome</keyword>